<dbReference type="GO" id="GO:0016740">
    <property type="term" value="F:transferase activity"/>
    <property type="evidence" value="ECO:0007669"/>
    <property type="project" value="UniProtKB-KW"/>
</dbReference>
<keyword evidence="3" id="KW-0808">Transferase</keyword>
<dbReference type="KEGG" id="nano:G5V58_03665"/>
<dbReference type="InterPro" id="IPR038611">
    <property type="entry name" value="Arr_sf"/>
</dbReference>
<evidence type="ECO:0000259" key="2">
    <source>
        <dbReference type="Pfam" id="PF12120"/>
    </source>
</evidence>
<dbReference type="Proteomes" id="UP000502996">
    <property type="component" value="Chromosome"/>
</dbReference>
<gene>
    <name evidence="3" type="primary">arr</name>
    <name evidence="3" type="ORF">G5V58_03665</name>
</gene>
<evidence type="ECO:0000313" key="3">
    <source>
        <dbReference type="EMBL" id="QIG41991.1"/>
    </source>
</evidence>
<dbReference type="RefSeq" id="WP_165228859.1">
    <property type="nucleotide sequence ID" value="NZ_CP049257.1"/>
</dbReference>
<dbReference type="InterPro" id="IPR021975">
    <property type="entry name" value="Rifampin_Arr"/>
</dbReference>
<dbReference type="AlphaFoldDB" id="A0A6G6W9G4"/>
<reference evidence="3 4" key="1">
    <citation type="submission" date="2020-02" db="EMBL/GenBank/DDBJ databases">
        <title>Full genome sequence of Nocardioides sp. R-3366.</title>
        <authorList>
            <person name="Im W.-T."/>
        </authorList>
    </citation>
    <scope>NUCLEOTIDE SEQUENCE [LARGE SCALE GENOMIC DNA]</scope>
    <source>
        <strain evidence="3 4">R-3366</strain>
    </source>
</reference>
<evidence type="ECO:0000256" key="1">
    <source>
        <dbReference type="SAM" id="MobiDB-lite"/>
    </source>
</evidence>
<protein>
    <submittedName>
        <fullName evidence="3">NAD(+)--rifampin ADP-ribosyltransferase</fullName>
    </submittedName>
</protein>
<accession>A0A6G6W9G4</accession>
<name>A0A6G6W9G4_9ACTN</name>
<keyword evidence="4" id="KW-1185">Reference proteome</keyword>
<feature type="domain" description="Rifampin ADP-ribosyltransferase" evidence="2">
    <location>
        <begin position="16"/>
        <end position="118"/>
    </location>
</feature>
<feature type="region of interest" description="Disordered" evidence="1">
    <location>
        <begin position="80"/>
        <end position="102"/>
    </location>
</feature>
<dbReference type="EMBL" id="CP049257">
    <property type="protein sequence ID" value="QIG41991.1"/>
    <property type="molecule type" value="Genomic_DNA"/>
</dbReference>
<dbReference type="NCBIfam" id="NF033144">
    <property type="entry name" value="rifampin_ARR"/>
    <property type="match status" value="1"/>
</dbReference>
<proteinExistence type="predicted"/>
<sequence>MARLRQDGPVDVEGPFFHGTKAALLPGDELVPGFGSNFQQGRVMNHVYFTTLVATAAWGAQLAAALADLDDDGRVYVVEPLGPYEDDPNVTDKKFPGNPTRSYRTRSPLRIVAELGDWPRHPPEAVRAMLDGLAALRAEGRDVIED</sequence>
<dbReference type="Gene3D" id="3.20.170.40">
    <property type="entry name" value="Rifampin ADP-ribosyltransferase domain"/>
    <property type="match status" value="1"/>
</dbReference>
<evidence type="ECO:0000313" key="4">
    <source>
        <dbReference type="Proteomes" id="UP000502996"/>
    </source>
</evidence>
<organism evidence="3 4">
    <name type="scientific">Nocardioides anomalus</name>
    <dbReference type="NCBI Taxonomy" id="2712223"/>
    <lineage>
        <taxon>Bacteria</taxon>
        <taxon>Bacillati</taxon>
        <taxon>Actinomycetota</taxon>
        <taxon>Actinomycetes</taxon>
        <taxon>Propionibacteriales</taxon>
        <taxon>Nocardioidaceae</taxon>
        <taxon>Nocardioides</taxon>
    </lineage>
</organism>
<dbReference type="Pfam" id="PF12120">
    <property type="entry name" value="Arr-ms"/>
    <property type="match status" value="1"/>
</dbReference>